<keyword evidence="3" id="KW-0808">Transferase</keyword>
<dbReference type="InterPro" id="IPR001296">
    <property type="entry name" value="Glyco_trans_1"/>
</dbReference>
<dbReference type="PANTHER" id="PTHR12526:SF630">
    <property type="entry name" value="GLYCOSYLTRANSFERASE"/>
    <property type="match status" value="1"/>
</dbReference>
<dbReference type="OrthoDB" id="570545at2"/>
<dbReference type="SUPFAM" id="SSF53756">
    <property type="entry name" value="UDP-Glycosyltransferase/glycogen phosphorylase"/>
    <property type="match status" value="1"/>
</dbReference>
<evidence type="ECO:0000313" key="4">
    <source>
        <dbReference type="Proteomes" id="UP000252254"/>
    </source>
</evidence>
<gene>
    <name evidence="3" type="ORF">DES48_102352</name>
</gene>
<feature type="domain" description="Glycosyl transferase family 1" evidence="1">
    <location>
        <begin position="319"/>
        <end position="477"/>
    </location>
</feature>
<dbReference type="PANTHER" id="PTHR12526">
    <property type="entry name" value="GLYCOSYLTRANSFERASE"/>
    <property type="match status" value="1"/>
</dbReference>
<proteinExistence type="predicted"/>
<dbReference type="Gene3D" id="3.40.50.2000">
    <property type="entry name" value="Glycogen Phosphorylase B"/>
    <property type="match status" value="3"/>
</dbReference>
<comment type="caution">
    <text evidence="3">The sequence shown here is derived from an EMBL/GenBank/DDBJ whole genome shotgun (WGS) entry which is preliminary data.</text>
</comment>
<accession>A0A366EE50</accession>
<feature type="domain" description="Glycosyl transferase 1" evidence="2">
    <location>
        <begin position="8"/>
        <end position="183"/>
    </location>
</feature>
<dbReference type="AlphaFoldDB" id="A0A366EE50"/>
<sequence length="498" mass="57874">MKTPVFVFDSLNLVRGGLTKAVITRANMLTNEFDEVIFLTLRFQSNFHEIVNKLYDSGQLNKKIKVFNLFDDVMTNKLLPDRRIKKRKPVYQVQEKGFDIFKDKRDVPPSYRYYKNGLYIKYKRFNNKNKLVFIDYMTEGRNRYRREEFDLYGNLVVARHMDTRTNKPSLERYLDAKGKCYLSVWIDSEGNPYRTLLLNNKQNKEFKSFFNFKADWINKKMEDITNPVLISDSRKTDELVTSIEGKKIAVLHNNHYKKPYDGSNGFKETWDYFLNNINLFNQVVFLTDEQREDIKKEIGEKSNYIVIPHAAAPVSNYNTNYDPLLAVSVARYTGQKRLNEAIKAFSYVVKELPNAEYHIYGFGEQKNSLQKLIGELGLEDNVKLKGFTTNPTEVYQKACCSILTSAYEGFGMVITESLAAGTPVVSFDVKYGPKDIIRDGVDGFVISQRNKEIMADKIIELMTNQSLRQQLAKNSKDVLERFSSSDYSKHWVNIIKTV</sequence>
<evidence type="ECO:0000259" key="2">
    <source>
        <dbReference type="Pfam" id="PF09318"/>
    </source>
</evidence>
<organism evidence="3 4">
    <name type="scientific">Paraliobacillus ryukyuensis</name>
    <dbReference type="NCBI Taxonomy" id="200904"/>
    <lineage>
        <taxon>Bacteria</taxon>
        <taxon>Bacillati</taxon>
        <taxon>Bacillota</taxon>
        <taxon>Bacilli</taxon>
        <taxon>Bacillales</taxon>
        <taxon>Bacillaceae</taxon>
        <taxon>Paraliobacillus</taxon>
    </lineage>
</organism>
<dbReference type="InterPro" id="IPR015397">
    <property type="entry name" value="Glyco_trans_A_1"/>
</dbReference>
<keyword evidence="4" id="KW-1185">Reference proteome</keyword>
<evidence type="ECO:0000313" key="3">
    <source>
        <dbReference type="EMBL" id="RBP00588.1"/>
    </source>
</evidence>
<dbReference type="RefSeq" id="WP_113867379.1">
    <property type="nucleotide sequence ID" value="NZ_BAABQN010000002.1"/>
</dbReference>
<dbReference type="Pfam" id="PF09318">
    <property type="entry name" value="Glyco_trans_A_1"/>
    <property type="match status" value="1"/>
</dbReference>
<dbReference type="EMBL" id="QNRI01000002">
    <property type="protein sequence ID" value="RBP00588.1"/>
    <property type="molecule type" value="Genomic_DNA"/>
</dbReference>
<dbReference type="Pfam" id="PF00534">
    <property type="entry name" value="Glycos_transf_1"/>
    <property type="match status" value="1"/>
</dbReference>
<reference evidence="3 4" key="1">
    <citation type="submission" date="2018-06" db="EMBL/GenBank/DDBJ databases">
        <title>Genomic Encyclopedia of Type Strains, Phase IV (KMG-IV): sequencing the most valuable type-strain genomes for metagenomic binning, comparative biology and taxonomic classification.</title>
        <authorList>
            <person name="Goeker M."/>
        </authorList>
    </citation>
    <scope>NUCLEOTIDE SEQUENCE [LARGE SCALE GENOMIC DNA]</scope>
    <source>
        <strain evidence="3 4">DSM 15140</strain>
    </source>
</reference>
<dbReference type="GO" id="GO:0016757">
    <property type="term" value="F:glycosyltransferase activity"/>
    <property type="evidence" value="ECO:0007669"/>
    <property type="project" value="InterPro"/>
</dbReference>
<evidence type="ECO:0000259" key="1">
    <source>
        <dbReference type="Pfam" id="PF00534"/>
    </source>
</evidence>
<dbReference type="Proteomes" id="UP000252254">
    <property type="component" value="Unassembled WGS sequence"/>
</dbReference>
<name>A0A366EE50_9BACI</name>
<protein>
    <submittedName>
        <fullName evidence="3">Poly(Glycerol-phosphate) alpha-glucosyltransferase</fullName>
    </submittedName>
</protein>